<reference evidence="2 3" key="1">
    <citation type="submission" date="2019-08" db="EMBL/GenBank/DDBJ databases">
        <title>Whole genome of Aphis craccivora.</title>
        <authorList>
            <person name="Voronova N.V."/>
            <person name="Shulinski R.S."/>
            <person name="Bandarenka Y.V."/>
            <person name="Zhorov D.G."/>
            <person name="Warner D."/>
        </authorList>
    </citation>
    <scope>NUCLEOTIDE SEQUENCE [LARGE SCALE GENOMIC DNA]</scope>
    <source>
        <strain evidence="2">180601</strain>
        <tissue evidence="2">Whole Body</tissue>
    </source>
</reference>
<dbReference type="PROSITE" id="PS50524">
    <property type="entry name" value="RDRP_DSRNA_BIR"/>
    <property type="match status" value="1"/>
</dbReference>
<dbReference type="OrthoDB" id="8048783at2759"/>
<feature type="transmembrane region" description="Helical" evidence="1">
    <location>
        <begin position="20"/>
        <end position="38"/>
    </location>
</feature>
<name>A0A6G0Y6A1_APHCR</name>
<protein>
    <submittedName>
        <fullName evidence="2">Uncharacterized protein</fullName>
    </submittedName>
</protein>
<evidence type="ECO:0000313" key="3">
    <source>
        <dbReference type="Proteomes" id="UP000478052"/>
    </source>
</evidence>
<organism evidence="2 3">
    <name type="scientific">Aphis craccivora</name>
    <name type="common">Cowpea aphid</name>
    <dbReference type="NCBI Taxonomy" id="307492"/>
    <lineage>
        <taxon>Eukaryota</taxon>
        <taxon>Metazoa</taxon>
        <taxon>Ecdysozoa</taxon>
        <taxon>Arthropoda</taxon>
        <taxon>Hexapoda</taxon>
        <taxon>Insecta</taxon>
        <taxon>Pterygota</taxon>
        <taxon>Neoptera</taxon>
        <taxon>Paraneoptera</taxon>
        <taxon>Hemiptera</taxon>
        <taxon>Sternorrhyncha</taxon>
        <taxon>Aphidomorpha</taxon>
        <taxon>Aphidoidea</taxon>
        <taxon>Aphididae</taxon>
        <taxon>Aphidini</taxon>
        <taxon>Aphis</taxon>
        <taxon>Aphis</taxon>
    </lineage>
</organism>
<keyword evidence="1" id="KW-1133">Transmembrane helix</keyword>
<dbReference type="EMBL" id="VUJU01005963">
    <property type="protein sequence ID" value="KAF0749801.1"/>
    <property type="molecule type" value="Genomic_DNA"/>
</dbReference>
<comment type="caution">
    <text evidence="2">The sequence shown here is derived from an EMBL/GenBank/DDBJ whole genome shotgun (WGS) entry which is preliminary data.</text>
</comment>
<sequence>MSFMLAKRPWGPLGGEHAYIQISFLLFYSLSAALRGIFGFQEQRSYFKDEIIDNEYSIKENVRDEIHDNQTEIWNKIDLENKDESVTKPINYNDAIIYEQANKWKQAMNDELDSPHQNKTWTLVS</sequence>
<accession>A0A6G0Y6A1</accession>
<dbReference type="AlphaFoldDB" id="A0A6G0Y6A1"/>
<keyword evidence="1" id="KW-0812">Transmembrane</keyword>
<keyword evidence="1" id="KW-0472">Membrane</keyword>
<evidence type="ECO:0000256" key="1">
    <source>
        <dbReference type="SAM" id="Phobius"/>
    </source>
</evidence>
<gene>
    <name evidence="2" type="ORF">FWK35_00016107</name>
</gene>
<dbReference type="Proteomes" id="UP000478052">
    <property type="component" value="Unassembled WGS sequence"/>
</dbReference>
<keyword evidence="3" id="KW-1185">Reference proteome</keyword>
<evidence type="ECO:0000313" key="2">
    <source>
        <dbReference type="EMBL" id="KAF0749801.1"/>
    </source>
</evidence>
<proteinExistence type="predicted"/>